<comment type="caution">
    <text evidence="4">The sequence shown here is derived from an EMBL/GenBank/DDBJ whole genome shotgun (WGS) entry which is preliminary data.</text>
</comment>
<evidence type="ECO:0000313" key="5">
    <source>
        <dbReference type="Proteomes" id="UP000236654"/>
    </source>
</evidence>
<reference evidence="4 5" key="1">
    <citation type="submission" date="2017-12" db="EMBL/GenBank/DDBJ databases">
        <title>The draft genome sequence of Brumimicrobium saltpan LHR20.</title>
        <authorList>
            <person name="Do Z.-J."/>
            <person name="Luo H.-R."/>
        </authorList>
    </citation>
    <scope>NUCLEOTIDE SEQUENCE [LARGE SCALE GENOMIC DNA]</scope>
    <source>
        <strain evidence="4 5">LHR20</strain>
    </source>
</reference>
<accession>A0A2I0QZ36</accession>
<evidence type="ECO:0000256" key="1">
    <source>
        <dbReference type="ARBA" id="ARBA00023002"/>
    </source>
</evidence>
<dbReference type="GO" id="GO:0008942">
    <property type="term" value="F:nitrite reductase [NAD(P)H] activity"/>
    <property type="evidence" value="ECO:0007669"/>
    <property type="project" value="InterPro"/>
</dbReference>
<evidence type="ECO:0000313" key="4">
    <source>
        <dbReference type="EMBL" id="PKR79594.1"/>
    </source>
</evidence>
<protein>
    <recommendedName>
        <fullName evidence="3">Rieske-like [2Fe-2S] domain-containing protein</fullName>
    </recommendedName>
</protein>
<dbReference type="Pfam" id="PF13806">
    <property type="entry name" value="Rieske_2"/>
    <property type="match status" value="1"/>
</dbReference>
<sequence length="144" mass="15974">MNVRKILFITMILALFGCNKNKQHPVPYFSFDANVNMTLPSYSDLQGVGGWAYVSGIGSKGVVIYRQSQQNFVAFDRHSPAEGSLDCEKGLTTDEDNFLVLNDPCSDVQFSLYDGSVLSGDSKWGLRAYLVDYNGGNVLRIYNP</sequence>
<dbReference type="GO" id="GO:0042128">
    <property type="term" value="P:nitrate assimilation"/>
    <property type="evidence" value="ECO:0007669"/>
    <property type="project" value="UniProtKB-KW"/>
</dbReference>
<dbReference type="AlphaFoldDB" id="A0A2I0QZ36"/>
<gene>
    <name evidence="4" type="ORF">CW751_14345</name>
</gene>
<dbReference type="OrthoDB" id="1201186at2"/>
<proteinExistence type="predicted"/>
<feature type="domain" description="Rieske-like [2Fe-2S]" evidence="3">
    <location>
        <begin position="52"/>
        <end position="138"/>
    </location>
</feature>
<dbReference type="InterPro" id="IPR036922">
    <property type="entry name" value="Rieske_2Fe-2S_sf"/>
</dbReference>
<dbReference type="EMBL" id="PJNI01000023">
    <property type="protein sequence ID" value="PKR79594.1"/>
    <property type="molecule type" value="Genomic_DNA"/>
</dbReference>
<keyword evidence="5" id="KW-1185">Reference proteome</keyword>
<keyword evidence="1" id="KW-0560">Oxidoreductase</keyword>
<dbReference type="Proteomes" id="UP000236654">
    <property type="component" value="Unassembled WGS sequence"/>
</dbReference>
<dbReference type="GO" id="GO:0051537">
    <property type="term" value="F:2 iron, 2 sulfur cluster binding"/>
    <property type="evidence" value="ECO:0007669"/>
    <property type="project" value="InterPro"/>
</dbReference>
<dbReference type="RefSeq" id="WP_101335718.1">
    <property type="nucleotide sequence ID" value="NZ_PJNI01000023.1"/>
</dbReference>
<keyword evidence="2" id="KW-0534">Nitrate assimilation</keyword>
<evidence type="ECO:0000259" key="3">
    <source>
        <dbReference type="Pfam" id="PF13806"/>
    </source>
</evidence>
<dbReference type="InterPro" id="IPR012748">
    <property type="entry name" value="Rieske-like_NirD"/>
</dbReference>
<dbReference type="SUPFAM" id="SSF50022">
    <property type="entry name" value="ISP domain"/>
    <property type="match status" value="1"/>
</dbReference>
<organism evidence="4 5">
    <name type="scientific">Brumimicrobium salinarum</name>
    <dbReference type="NCBI Taxonomy" id="2058658"/>
    <lineage>
        <taxon>Bacteria</taxon>
        <taxon>Pseudomonadati</taxon>
        <taxon>Bacteroidota</taxon>
        <taxon>Flavobacteriia</taxon>
        <taxon>Flavobacteriales</taxon>
        <taxon>Crocinitomicaceae</taxon>
        <taxon>Brumimicrobium</taxon>
    </lineage>
</organism>
<evidence type="ECO:0000256" key="2">
    <source>
        <dbReference type="ARBA" id="ARBA00023063"/>
    </source>
</evidence>
<name>A0A2I0QZ36_9FLAO</name>
<dbReference type="PROSITE" id="PS51257">
    <property type="entry name" value="PROKAR_LIPOPROTEIN"/>
    <property type="match status" value="1"/>
</dbReference>
<dbReference type="Gene3D" id="2.102.10.10">
    <property type="entry name" value="Rieske [2Fe-2S] iron-sulphur domain"/>
    <property type="match status" value="1"/>
</dbReference>